<organism evidence="1 2">
    <name type="scientific">Paratrimastix pyriformis</name>
    <dbReference type="NCBI Taxonomy" id="342808"/>
    <lineage>
        <taxon>Eukaryota</taxon>
        <taxon>Metamonada</taxon>
        <taxon>Preaxostyla</taxon>
        <taxon>Paratrimastigidae</taxon>
        <taxon>Paratrimastix</taxon>
    </lineage>
</organism>
<dbReference type="PANTHER" id="PTHR40131:SF1">
    <property type="entry name" value="C1Q DOMAIN-CONTAINING PROTEIN"/>
    <property type="match status" value="1"/>
</dbReference>
<dbReference type="Proteomes" id="UP001141327">
    <property type="component" value="Unassembled WGS sequence"/>
</dbReference>
<gene>
    <name evidence="1" type="ORF">PAPYR_12632</name>
</gene>
<keyword evidence="2" id="KW-1185">Reference proteome</keyword>
<reference evidence="1" key="1">
    <citation type="journal article" date="2022" name="bioRxiv">
        <title>Genomics of Preaxostyla Flagellates Illuminates Evolutionary Transitions and the Path Towards Mitochondrial Loss.</title>
        <authorList>
            <person name="Novak L.V.F."/>
            <person name="Treitli S.C."/>
            <person name="Pyrih J."/>
            <person name="Halakuc P."/>
            <person name="Pipaliya S.V."/>
            <person name="Vacek V."/>
            <person name="Brzon O."/>
            <person name="Soukal P."/>
            <person name="Eme L."/>
            <person name="Dacks J.B."/>
            <person name="Karnkowska A."/>
            <person name="Elias M."/>
            <person name="Hampl V."/>
        </authorList>
    </citation>
    <scope>NUCLEOTIDE SEQUENCE</scope>
    <source>
        <strain evidence="1">RCP-MX</strain>
    </source>
</reference>
<name>A0ABQ8U5B9_9EUKA</name>
<dbReference type="PANTHER" id="PTHR40131">
    <property type="entry name" value="C1Q DOMAIN-CONTAINING PROTEIN"/>
    <property type="match status" value="1"/>
</dbReference>
<accession>A0ABQ8U5B9</accession>
<evidence type="ECO:0000313" key="1">
    <source>
        <dbReference type="EMBL" id="KAJ4453016.1"/>
    </source>
</evidence>
<sequence>MRYTPGQANIVDVNAALEQKADQPKMRALGEALAAVQHDKADAALVAEHMGQMADLSKQLILKANMQDVLTLLDAKPIPPKDTLKRSLRPLCFCFPVTSFLLEGQAGAEDVVKQVGDVTQSIEQRLAAKVDLPDFTRSIEQQRVVNESLSGEQCVGRWIWRSGKTKQGHGVPWNIQVANSAPETFLWERDKVTLTVIQPGLYEVTFGFFADKKPAVQLLVNGEPVLSAINSASYVMHHSSGRLTAVGAHPEGNITGLTMIDFLALPARARLAVSYNGEEGAEGFFGLRKLA</sequence>
<dbReference type="EMBL" id="JAPMOS010000330">
    <property type="protein sequence ID" value="KAJ4453016.1"/>
    <property type="molecule type" value="Genomic_DNA"/>
</dbReference>
<comment type="caution">
    <text evidence="1">The sequence shown here is derived from an EMBL/GenBank/DDBJ whole genome shotgun (WGS) entry which is preliminary data.</text>
</comment>
<protein>
    <submittedName>
        <fullName evidence="1">Uncharacterized protein</fullName>
    </submittedName>
</protein>
<proteinExistence type="predicted"/>
<evidence type="ECO:0000313" key="2">
    <source>
        <dbReference type="Proteomes" id="UP001141327"/>
    </source>
</evidence>